<feature type="transmembrane region" description="Helical" evidence="6">
    <location>
        <begin position="49"/>
        <end position="70"/>
    </location>
</feature>
<accession>A0A2U8GPZ7</accession>
<keyword evidence="3 6" id="KW-0812">Transmembrane</keyword>
<name>A0A2U8GPZ7_9RHOO</name>
<keyword evidence="8" id="KW-1185">Reference proteome</keyword>
<evidence type="ECO:0000256" key="2">
    <source>
        <dbReference type="ARBA" id="ARBA00022475"/>
    </source>
</evidence>
<gene>
    <name evidence="7" type="ORF">CEW83_07525</name>
</gene>
<keyword evidence="5 6" id="KW-0472">Membrane</keyword>
<feature type="transmembrane region" description="Helical" evidence="6">
    <location>
        <begin position="20"/>
        <end position="37"/>
    </location>
</feature>
<evidence type="ECO:0000256" key="6">
    <source>
        <dbReference type="SAM" id="Phobius"/>
    </source>
</evidence>
<evidence type="ECO:0008006" key="9">
    <source>
        <dbReference type="Google" id="ProtNLM"/>
    </source>
</evidence>
<keyword evidence="2" id="KW-1003">Cell membrane</keyword>
<feature type="transmembrane region" description="Helical" evidence="6">
    <location>
        <begin position="269"/>
        <end position="294"/>
    </location>
</feature>
<dbReference type="AlphaFoldDB" id="A0A2U8GPZ7"/>
<evidence type="ECO:0000313" key="7">
    <source>
        <dbReference type="EMBL" id="AWI75086.1"/>
    </source>
</evidence>
<feature type="transmembrane region" description="Helical" evidence="6">
    <location>
        <begin position="243"/>
        <end position="262"/>
    </location>
</feature>
<evidence type="ECO:0000256" key="3">
    <source>
        <dbReference type="ARBA" id="ARBA00022692"/>
    </source>
</evidence>
<dbReference type="PANTHER" id="PTHR40277:SF1">
    <property type="entry name" value="BLL5419 PROTEIN"/>
    <property type="match status" value="1"/>
</dbReference>
<dbReference type="InterPro" id="IPR022791">
    <property type="entry name" value="L-PG_synthase/AglD"/>
</dbReference>
<organism evidence="7 8">
    <name type="scientific">Parazoarcus communis</name>
    <dbReference type="NCBI Taxonomy" id="41977"/>
    <lineage>
        <taxon>Bacteria</taxon>
        <taxon>Pseudomonadati</taxon>
        <taxon>Pseudomonadota</taxon>
        <taxon>Betaproteobacteria</taxon>
        <taxon>Rhodocyclales</taxon>
        <taxon>Zoogloeaceae</taxon>
        <taxon>Parazoarcus</taxon>
    </lineage>
</organism>
<sequence length="322" mass="33964">MSAARSNLAATGRRRRLFILLRALISIAALGALLWWLEPAAMLDAVGPLAPGWVLAGLAISVPQVFVSAWRWRLTAHRLGLDLSLGRAFREYYLATFLNQVLPGGVGGDLSRAWRHGSEAEDVRGAWHAVLIERVSGQVALMVVALVALLSSPVLLRSVTTFPAAPKLQLAGVIAAFCAAVLWFSRRALTRLWRDLRHSMLARTVLPQQLLASFAVVASYIAVYLCSARAIGVSLPATSLLPLVPMVLLAMALPLSVAGWGLREGAAAGIWLLAGLAPAQGVAISIAYGALVFVSSLPGAVLLMLGGLGAGPRKGVARQGPQ</sequence>
<dbReference type="GO" id="GO:0005886">
    <property type="term" value="C:plasma membrane"/>
    <property type="evidence" value="ECO:0007669"/>
    <property type="project" value="UniProtKB-SubCell"/>
</dbReference>
<evidence type="ECO:0000256" key="5">
    <source>
        <dbReference type="ARBA" id="ARBA00023136"/>
    </source>
</evidence>
<keyword evidence="4 6" id="KW-1133">Transmembrane helix</keyword>
<reference evidence="7 8" key="1">
    <citation type="submission" date="2017-06" db="EMBL/GenBank/DDBJ databases">
        <title>Azoarcus.</title>
        <authorList>
            <person name="Woo J.-H."/>
            <person name="Kim H.-S."/>
        </authorList>
    </citation>
    <scope>NUCLEOTIDE SEQUENCE [LARGE SCALE GENOMIC DNA]</scope>
    <source>
        <strain evidence="7 8">TSPY31</strain>
    </source>
</reference>
<dbReference type="KEGG" id="acom:CEW83_07525"/>
<dbReference type="RefSeq" id="WP_108948794.1">
    <property type="nucleotide sequence ID" value="NZ_CP022187.1"/>
</dbReference>
<feature type="transmembrane region" description="Helical" evidence="6">
    <location>
        <begin position="210"/>
        <end position="231"/>
    </location>
</feature>
<protein>
    <recommendedName>
        <fullName evidence="9">Lysylphosphatidylglycerol synthetase</fullName>
    </recommendedName>
</protein>
<dbReference type="EMBL" id="CP022187">
    <property type="protein sequence ID" value="AWI75086.1"/>
    <property type="molecule type" value="Genomic_DNA"/>
</dbReference>
<evidence type="ECO:0000313" key="8">
    <source>
        <dbReference type="Proteomes" id="UP000244930"/>
    </source>
</evidence>
<dbReference type="Pfam" id="PF03706">
    <property type="entry name" value="LPG_synthase_TM"/>
    <property type="match status" value="1"/>
</dbReference>
<feature type="transmembrane region" description="Helical" evidence="6">
    <location>
        <begin position="139"/>
        <end position="156"/>
    </location>
</feature>
<comment type="subcellular location">
    <subcellularLocation>
        <location evidence="1">Cell membrane</location>
        <topology evidence="1">Multi-pass membrane protein</topology>
    </subcellularLocation>
</comment>
<dbReference type="Proteomes" id="UP000244930">
    <property type="component" value="Chromosome"/>
</dbReference>
<evidence type="ECO:0000256" key="4">
    <source>
        <dbReference type="ARBA" id="ARBA00022989"/>
    </source>
</evidence>
<dbReference type="PANTHER" id="PTHR40277">
    <property type="entry name" value="BLL5419 PROTEIN"/>
    <property type="match status" value="1"/>
</dbReference>
<evidence type="ECO:0000256" key="1">
    <source>
        <dbReference type="ARBA" id="ARBA00004651"/>
    </source>
</evidence>
<feature type="transmembrane region" description="Helical" evidence="6">
    <location>
        <begin position="168"/>
        <end position="189"/>
    </location>
</feature>
<proteinExistence type="predicted"/>